<feature type="domain" description="HTH lysR-type" evidence="5">
    <location>
        <begin position="1"/>
        <end position="57"/>
    </location>
</feature>
<keyword evidence="4" id="KW-0804">Transcription</keyword>
<dbReference type="PANTHER" id="PTHR30346:SF0">
    <property type="entry name" value="HCA OPERON TRANSCRIPTIONAL ACTIVATOR HCAR"/>
    <property type="match status" value="1"/>
</dbReference>
<evidence type="ECO:0000256" key="2">
    <source>
        <dbReference type="ARBA" id="ARBA00023015"/>
    </source>
</evidence>
<evidence type="ECO:0000256" key="3">
    <source>
        <dbReference type="ARBA" id="ARBA00023125"/>
    </source>
</evidence>
<keyword evidence="2" id="KW-0805">Transcription regulation</keyword>
<protein>
    <submittedName>
        <fullName evidence="6">LysR family transcriptional regulator</fullName>
    </submittedName>
</protein>
<organism evidence="6 7">
    <name type="scientific">Enterococcus alishanensis</name>
    <dbReference type="NCBI Taxonomy" id="1303817"/>
    <lineage>
        <taxon>Bacteria</taxon>
        <taxon>Bacillati</taxon>
        <taxon>Bacillota</taxon>
        <taxon>Bacilli</taxon>
        <taxon>Lactobacillales</taxon>
        <taxon>Enterococcaceae</taxon>
        <taxon>Enterococcus</taxon>
    </lineage>
</organism>
<dbReference type="Pfam" id="PF03466">
    <property type="entry name" value="LysR_substrate"/>
    <property type="match status" value="1"/>
</dbReference>
<evidence type="ECO:0000259" key="5">
    <source>
        <dbReference type="PROSITE" id="PS50931"/>
    </source>
</evidence>
<evidence type="ECO:0000313" key="6">
    <source>
        <dbReference type="EMBL" id="MBV7390746.1"/>
    </source>
</evidence>
<dbReference type="Pfam" id="PF00126">
    <property type="entry name" value="HTH_1"/>
    <property type="match status" value="1"/>
</dbReference>
<proteinExistence type="inferred from homology"/>
<evidence type="ECO:0000256" key="4">
    <source>
        <dbReference type="ARBA" id="ARBA00023163"/>
    </source>
</evidence>
<keyword evidence="7" id="KW-1185">Reference proteome</keyword>
<name>A0ABS6TCY7_9ENTE</name>
<dbReference type="CDD" id="cd05466">
    <property type="entry name" value="PBP2_LTTR_substrate"/>
    <property type="match status" value="1"/>
</dbReference>
<comment type="caution">
    <text evidence="6">The sequence shown here is derived from an EMBL/GenBank/DDBJ whole genome shotgun (WGS) entry which is preliminary data.</text>
</comment>
<evidence type="ECO:0000256" key="1">
    <source>
        <dbReference type="ARBA" id="ARBA00009437"/>
    </source>
</evidence>
<dbReference type="EMBL" id="JAHUZB010000003">
    <property type="protein sequence ID" value="MBV7390746.1"/>
    <property type="molecule type" value="Genomic_DNA"/>
</dbReference>
<dbReference type="RefSeq" id="WP_218325801.1">
    <property type="nucleotide sequence ID" value="NZ_JAHUZB010000003.1"/>
</dbReference>
<reference evidence="6 7" key="1">
    <citation type="submission" date="2021-06" db="EMBL/GenBank/DDBJ databases">
        <title>Enterococcus alishanensis sp. nov., a novel lactic acid bacterium isolated from fresh coffee beans.</title>
        <authorList>
            <person name="Chen Y.-S."/>
        </authorList>
    </citation>
    <scope>NUCLEOTIDE SEQUENCE [LARGE SCALE GENOMIC DNA]</scope>
    <source>
        <strain evidence="6 7">ALS3</strain>
    </source>
</reference>
<dbReference type="InterPro" id="IPR005119">
    <property type="entry name" value="LysR_subst-bd"/>
</dbReference>
<dbReference type="PROSITE" id="PS50931">
    <property type="entry name" value="HTH_LYSR"/>
    <property type="match status" value="1"/>
</dbReference>
<dbReference type="InterPro" id="IPR000847">
    <property type="entry name" value="LysR_HTH_N"/>
</dbReference>
<sequence length="290" mass="33104">MDFQKLQLFVDLAETLNYSDTAAENFTTQSNVSKKITALEKELDSQLFERKHHVHLTEAGELILPFAQQILRDYQGLQQQLITFKQQQDLSLIIHAIPTMPNYQAFASLTTFLVKNPQIQLQLHEAEADDLALPAANNSLSFLRSLTLIEGNEYLLTEQDRLVVVLPAKHPLAQEKSIQLGQLKNENFLFLGNHKEIYYSVIELCQQNGFTPKIGYQGTRIELILSMVNQGIGVALVMEKTTQTKQSNEIKTIPIAPEQNSYLYFEKGPEGNEAVQKFWQFLKKEYSNLE</sequence>
<gene>
    <name evidence="6" type="ORF">KUA55_08650</name>
</gene>
<accession>A0ABS6TCY7</accession>
<evidence type="ECO:0000313" key="7">
    <source>
        <dbReference type="Proteomes" id="UP000774130"/>
    </source>
</evidence>
<keyword evidence="3" id="KW-0238">DNA-binding</keyword>
<dbReference type="PANTHER" id="PTHR30346">
    <property type="entry name" value="TRANSCRIPTIONAL DUAL REGULATOR HCAR-RELATED"/>
    <property type="match status" value="1"/>
</dbReference>
<comment type="similarity">
    <text evidence="1">Belongs to the LysR transcriptional regulatory family.</text>
</comment>
<dbReference type="Proteomes" id="UP000774130">
    <property type="component" value="Unassembled WGS sequence"/>
</dbReference>